<dbReference type="Proteomes" id="UP000262901">
    <property type="component" value="Unassembled WGS sequence"/>
</dbReference>
<dbReference type="Proteomes" id="UP000246115">
    <property type="component" value="Chromosome"/>
</dbReference>
<reference evidence="5" key="3">
    <citation type="submission" date="2018-08" db="EMBL/GenBank/DDBJ databases">
        <title>Streptococcus chenjunshii sp. nov., isolated from stools sample of the Tibetan antelope in the Qinghai-Tibet plateau, China.</title>
        <authorList>
            <person name="Tian Z."/>
        </authorList>
    </citation>
    <scope>NUCLEOTIDE SEQUENCE [LARGE SCALE GENOMIC DNA]</scope>
    <source>
        <strain evidence="5">Z15</strain>
    </source>
</reference>
<evidence type="ECO:0000313" key="5">
    <source>
        <dbReference type="Proteomes" id="UP000246115"/>
    </source>
</evidence>
<evidence type="ECO:0000313" key="3">
    <source>
        <dbReference type="EMBL" id="RFU50049.1"/>
    </source>
</evidence>
<protein>
    <submittedName>
        <fullName evidence="4">Uncharacterized protein</fullName>
    </submittedName>
</protein>
<feature type="coiled-coil region" evidence="1">
    <location>
        <begin position="21"/>
        <end position="88"/>
    </location>
</feature>
<dbReference type="RefSeq" id="WP_116877528.1">
    <property type="nucleotide sequence ID" value="NZ_CP031733.1"/>
</dbReference>
<evidence type="ECO:0000313" key="2">
    <source>
        <dbReference type="EMBL" id="AXQ77859.1"/>
    </source>
</evidence>
<reference evidence="4 6" key="2">
    <citation type="submission" date="2018-08" db="EMBL/GenBank/DDBJ databases">
        <title>Draft genome of Streptococcus sp. nov. Z1.</title>
        <authorList>
            <person name="Tian Z."/>
        </authorList>
    </citation>
    <scope>NUCLEOTIDE SEQUENCE [LARGE SCALE GENOMIC DNA]</scope>
    <source>
        <strain evidence="4">Z1</strain>
        <strain evidence="6">Z1(2018)</strain>
    </source>
</reference>
<dbReference type="KEGG" id="schj:DDV21_001620"/>
<evidence type="ECO:0000256" key="1">
    <source>
        <dbReference type="SAM" id="Coils"/>
    </source>
</evidence>
<dbReference type="AlphaFoldDB" id="A0A372KP53"/>
<evidence type="ECO:0000313" key="7">
    <source>
        <dbReference type="Proteomes" id="UP000264056"/>
    </source>
</evidence>
<keyword evidence="7" id="KW-1185">Reference proteome</keyword>
<reference evidence="2" key="4">
    <citation type="journal article" date="2019" name="Int. J. Syst. Evol. Microbiol.">
        <title>Streptococcus chenjunshii sp. nov. isolated from feces of Tibetan antelopes.</title>
        <authorList>
            <person name="Tian Z."/>
            <person name="Lu S."/>
            <person name="Jin D."/>
            <person name="Yang J."/>
            <person name="Pu J."/>
            <person name="Lai X.H."/>
            <person name="Bai X.N."/>
            <person name="Wu X.M."/>
            <person name="Li J."/>
            <person name="Wang S."/>
            <person name="Xu J."/>
        </authorList>
    </citation>
    <scope>NUCLEOTIDE SEQUENCE</scope>
    <source>
        <strain evidence="2">Z15</strain>
    </source>
</reference>
<evidence type="ECO:0000313" key="4">
    <source>
        <dbReference type="EMBL" id="RFU53756.1"/>
    </source>
</evidence>
<accession>A0A346NA14</accession>
<sequence length="103" mass="12075">MSYQYDEASLTDTHLSNQEQFRKAEADMDDMQQTLSRETERLNQWLDRLCQSEPDIVSQTKRALDNEEELLQQQISQETETLAQVQIQEAGHYQNLSDLLNLL</sequence>
<organism evidence="4 6">
    <name type="scientific">Streptococcus chenjunshii</name>
    <dbReference type="NCBI Taxonomy" id="2173853"/>
    <lineage>
        <taxon>Bacteria</taxon>
        <taxon>Bacillati</taxon>
        <taxon>Bacillota</taxon>
        <taxon>Bacilli</taxon>
        <taxon>Lactobacillales</taxon>
        <taxon>Streptococcaceae</taxon>
        <taxon>Streptococcus</taxon>
    </lineage>
</organism>
<dbReference type="EMBL" id="CP031733">
    <property type="protein sequence ID" value="AXQ77859.1"/>
    <property type="molecule type" value="Genomic_DNA"/>
</dbReference>
<dbReference type="EMBL" id="QVQY01000051">
    <property type="protein sequence ID" value="RFU50049.1"/>
    <property type="molecule type" value="Genomic_DNA"/>
</dbReference>
<proteinExistence type="predicted"/>
<keyword evidence="1" id="KW-0175">Coiled coil</keyword>
<evidence type="ECO:0000313" key="6">
    <source>
        <dbReference type="Proteomes" id="UP000262901"/>
    </source>
</evidence>
<reference evidence="3 7" key="1">
    <citation type="submission" date="2018-08" db="EMBL/GenBank/DDBJ databases">
        <title>Draft genome of Streptococcus sp .nov. Z2.</title>
        <authorList>
            <person name="Tian Z."/>
        </authorList>
    </citation>
    <scope>NUCLEOTIDE SEQUENCE [LARGE SCALE GENOMIC DNA]</scope>
    <source>
        <strain evidence="3 7">Z2</strain>
    </source>
</reference>
<name>A0A372KP53_9STRE</name>
<dbReference type="Proteomes" id="UP000264056">
    <property type="component" value="Unassembled WGS sequence"/>
</dbReference>
<dbReference type="EMBL" id="QVQZ01000003">
    <property type="protein sequence ID" value="RFU53756.1"/>
    <property type="molecule type" value="Genomic_DNA"/>
</dbReference>
<gene>
    <name evidence="2" type="ORF">DDV21_001620</name>
    <name evidence="3" type="ORF">DDV22_10710</name>
    <name evidence="4" type="ORF">DDV23_02475</name>
</gene>
<accession>A0A372KP53</accession>